<organism evidence="2 3">
    <name type="scientific">Actinopolyspora mzabensis</name>
    <dbReference type="NCBI Taxonomy" id="995066"/>
    <lineage>
        <taxon>Bacteria</taxon>
        <taxon>Bacillati</taxon>
        <taxon>Actinomycetota</taxon>
        <taxon>Actinomycetes</taxon>
        <taxon>Actinopolysporales</taxon>
        <taxon>Actinopolysporaceae</taxon>
        <taxon>Actinopolyspora</taxon>
    </lineage>
</organism>
<gene>
    <name evidence="2" type="ORF">SAMN04487820_109180</name>
</gene>
<feature type="compositionally biased region" description="Low complexity" evidence="1">
    <location>
        <begin position="111"/>
        <end position="120"/>
    </location>
</feature>
<dbReference type="Gene3D" id="6.10.180.30">
    <property type="match status" value="1"/>
</dbReference>
<evidence type="ECO:0000256" key="1">
    <source>
        <dbReference type="SAM" id="MobiDB-lite"/>
    </source>
</evidence>
<sequence>MFAVAMFLLLLFLGVEKWILWTIGVLTVILVAAEVGREVRARSIENLKVESFVAPDTLDRAKNAVGALDGRVAHTASLYELTEHALRSEVERLEAEHNDGSRFPKPDDGSRTGSASRRSG</sequence>
<dbReference type="EMBL" id="FNFM01000009">
    <property type="protein sequence ID" value="SDK57265.1"/>
    <property type="molecule type" value="Genomic_DNA"/>
</dbReference>
<dbReference type="Proteomes" id="UP000199213">
    <property type="component" value="Unassembled WGS sequence"/>
</dbReference>
<reference evidence="3" key="1">
    <citation type="submission" date="2016-10" db="EMBL/GenBank/DDBJ databases">
        <authorList>
            <person name="Varghese N."/>
            <person name="Submissions S."/>
        </authorList>
    </citation>
    <scope>NUCLEOTIDE SEQUENCE [LARGE SCALE GENOMIC DNA]</scope>
    <source>
        <strain evidence="3">DSM 45460</strain>
    </source>
</reference>
<name>A0A1G9D0S5_ACTMZ</name>
<feature type="compositionally biased region" description="Basic and acidic residues" evidence="1">
    <location>
        <begin position="94"/>
        <end position="110"/>
    </location>
</feature>
<accession>A0A1G9D0S5</accession>
<dbReference type="AlphaFoldDB" id="A0A1G9D0S5"/>
<evidence type="ECO:0000313" key="3">
    <source>
        <dbReference type="Proteomes" id="UP000199213"/>
    </source>
</evidence>
<keyword evidence="3" id="KW-1185">Reference proteome</keyword>
<evidence type="ECO:0000313" key="2">
    <source>
        <dbReference type="EMBL" id="SDK57265.1"/>
    </source>
</evidence>
<protein>
    <submittedName>
        <fullName evidence="2">Uncharacterized protein</fullName>
    </submittedName>
</protein>
<feature type="region of interest" description="Disordered" evidence="1">
    <location>
        <begin position="94"/>
        <end position="120"/>
    </location>
</feature>
<proteinExistence type="predicted"/>